<protein>
    <recommendedName>
        <fullName evidence="5">DUF1236 domain-containing protein</fullName>
    </recommendedName>
</protein>
<dbReference type="OrthoDB" id="8254528at2"/>
<feature type="compositionally biased region" description="Low complexity" evidence="1">
    <location>
        <begin position="111"/>
        <end position="137"/>
    </location>
</feature>
<sequence length="137" mass="14138">MSKLIHAGATTVAIFSSVGFAAAQDASNHPDLTPTQQRTLSQGLANSPSQSAPAAQPQVGDKMPDSMTAQSLPSNVTDQVPEAKNLLFVKLPDRVLLIDPDNKVVTELVMDSGASSDTTTGSNSGSSNTGSSDRPSR</sequence>
<organism evidence="3 4">
    <name type="scientific">Bradyrhizobium erythrophlei</name>
    <dbReference type="NCBI Taxonomy" id="1437360"/>
    <lineage>
        <taxon>Bacteria</taxon>
        <taxon>Pseudomonadati</taxon>
        <taxon>Pseudomonadota</taxon>
        <taxon>Alphaproteobacteria</taxon>
        <taxon>Hyphomicrobiales</taxon>
        <taxon>Nitrobacteraceae</taxon>
        <taxon>Bradyrhizobium</taxon>
    </lineage>
</organism>
<reference evidence="3 4" key="1">
    <citation type="submission" date="2016-11" db="EMBL/GenBank/DDBJ databases">
        <authorList>
            <person name="Jaros S."/>
            <person name="Januszkiewicz K."/>
            <person name="Wedrychowicz H."/>
        </authorList>
    </citation>
    <scope>NUCLEOTIDE SEQUENCE [LARGE SCALE GENOMIC DNA]</scope>
    <source>
        <strain evidence="3 4">GAS138</strain>
    </source>
</reference>
<feature type="compositionally biased region" description="Polar residues" evidence="1">
    <location>
        <begin position="33"/>
        <end position="46"/>
    </location>
</feature>
<dbReference type="AlphaFoldDB" id="A0A1M5X947"/>
<feature type="compositionally biased region" description="Low complexity" evidence="1">
    <location>
        <begin position="47"/>
        <end position="58"/>
    </location>
</feature>
<feature type="region of interest" description="Disordered" evidence="1">
    <location>
        <begin position="109"/>
        <end position="137"/>
    </location>
</feature>
<feature type="compositionally biased region" description="Polar residues" evidence="1">
    <location>
        <begin position="67"/>
        <end position="78"/>
    </location>
</feature>
<proteinExistence type="predicted"/>
<name>A0A1M5X947_9BRAD</name>
<dbReference type="EMBL" id="LT670817">
    <property type="protein sequence ID" value="SHH96034.1"/>
    <property type="molecule type" value="Genomic_DNA"/>
</dbReference>
<evidence type="ECO:0000313" key="3">
    <source>
        <dbReference type="EMBL" id="SHH96034.1"/>
    </source>
</evidence>
<feature type="signal peptide" evidence="2">
    <location>
        <begin position="1"/>
        <end position="21"/>
    </location>
</feature>
<evidence type="ECO:0000256" key="2">
    <source>
        <dbReference type="SAM" id="SignalP"/>
    </source>
</evidence>
<evidence type="ECO:0000313" key="4">
    <source>
        <dbReference type="Proteomes" id="UP000189796"/>
    </source>
</evidence>
<accession>A0A1M5X947</accession>
<evidence type="ECO:0000256" key="1">
    <source>
        <dbReference type="SAM" id="MobiDB-lite"/>
    </source>
</evidence>
<dbReference type="Proteomes" id="UP000189796">
    <property type="component" value="Chromosome I"/>
</dbReference>
<keyword evidence="2" id="KW-0732">Signal</keyword>
<feature type="chain" id="PRO_5012229212" description="DUF1236 domain-containing protein" evidence="2">
    <location>
        <begin position="22"/>
        <end position="137"/>
    </location>
</feature>
<feature type="region of interest" description="Disordered" evidence="1">
    <location>
        <begin position="25"/>
        <end position="80"/>
    </location>
</feature>
<dbReference type="RefSeq" id="WP_079605391.1">
    <property type="nucleotide sequence ID" value="NZ_LT670817.1"/>
</dbReference>
<evidence type="ECO:0008006" key="5">
    <source>
        <dbReference type="Google" id="ProtNLM"/>
    </source>
</evidence>
<gene>
    <name evidence="3" type="ORF">SAMN05443248_7120</name>
</gene>